<dbReference type="InterPro" id="IPR006076">
    <property type="entry name" value="FAD-dep_OxRdtase"/>
</dbReference>
<keyword evidence="4" id="KW-0274">FAD</keyword>
<gene>
    <name evidence="9" type="ORF">GQA94_10010</name>
</gene>
<protein>
    <recommendedName>
        <fullName evidence="6">Glycerol-3-phosphate dehydrogenase</fullName>
        <ecNumber evidence="6">1.1.5.3</ecNumber>
    </recommendedName>
</protein>
<sequence length="510" mass="56637">MTDTAQPVSELYDIAVIGGGINGVGIAADAAGRGLSVFLCERDDLASHTSSASSKLIHGGLRYLEHYELRLVREALAEREVLLAKAPHIVKPLRFVLPHRPHLRPAWMIRAGLFLYDHLGRREQLPGSRGVRFGSDSPLKPDIRRGFEYSDCWVDDARLVVLNAMAAREHGAHIHTRTQCLSAKRAGAIWHVELQRENGTRFSLRAKALVNAAGPWVAQFMAENLQQRPPYGIRLIQGSHIIVPRLYDGDHAYIMQNEDRRIVFAIPYLGRYTLIGTTDREYRGDPAQVRISGEEIAYLLSVANTHFRTQLAPADIRHTFAGVRPLCDDESDNPSVVTRDYTLALTAESGLAPLLSVFGGKLTTYRKLAESAMVQLKPFFAQMGSHWTATTPLPGGEGMTTSEALADALTATIEGIDPALARRWANLYGARAWTMVGKTRSVADLGEPLGQGLYRLEVDYLRRAEWASQVDDILWRRTKLGLSFTPQETDRLRQYLLEPLKGAPRSCDAA</sequence>
<dbReference type="GO" id="GO:0004368">
    <property type="term" value="F:glycerol-3-phosphate dehydrogenase (quinone) activity"/>
    <property type="evidence" value="ECO:0007669"/>
    <property type="project" value="UniProtKB-EC"/>
</dbReference>
<dbReference type="GO" id="GO:0009331">
    <property type="term" value="C:glycerol-3-phosphate dehydrogenase (FAD) complex"/>
    <property type="evidence" value="ECO:0007669"/>
    <property type="project" value="UniProtKB-UniRule"/>
</dbReference>
<dbReference type="Gene3D" id="3.30.9.10">
    <property type="entry name" value="D-Amino Acid Oxidase, subunit A, domain 2"/>
    <property type="match status" value="1"/>
</dbReference>
<dbReference type="PRINTS" id="PR01001">
    <property type="entry name" value="FADG3PDH"/>
</dbReference>
<feature type="domain" description="Alpha-glycerophosphate oxidase C-terminal" evidence="8">
    <location>
        <begin position="388"/>
        <end position="483"/>
    </location>
</feature>
<comment type="similarity">
    <text evidence="2 6">Belongs to the FAD-dependent glycerol-3-phosphate dehydrogenase family.</text>
</comment>
<dbReference type="InterPro" id="IPR031656">
    <property type="entry name" value="DAO_C"/>
</dbReference>
<dbReference type="SUPFAM" id="SSF54373">
    <property type="entry name" value="FAD-linked reductases, C-terminal domain"/>
    <property type="match status" value="1"/>
</dbReference>
<dbReference type="OrthoDB" id="9766796at2"/>
<feature type="domain" description="FAD dependent oxidoreductase" evidence="7">
    <location>
        <begin position="13"/>
        <end position="365"/>
    </location>
</feature>
<evidence type="ECO:0000259" key="8">
    <source>
        <dbReference type="Pfam" id="PF16901"/>
    </source>
</evidence>
<dbReference type="InterPro" id="IPR000447">
    <property type="entry name" value="G3P_DH_FAD-dep"/>
</dbReference>
<accession>A0A6I6LNL7</accession>
<dbReference type="Proteomes" id="UP000438983">
    <property type="component" value="Chromosome"/>
</dbReference>
<organism evidence="9 10">
    <name type="scientific">Stutzerimonas stutzeri</name>
    <name type="common">Pseudomonas stutzeri</name>
    <dbReference type="NCBI Taxonomy" id="316"/>
    <lineage>
        <taxon>Bacteria</taxon>
        <taxon>Pseudomonadati</taxon>
        <taxon>Pseudomonadota</taxon>
        <taxon>Gammaproteobacteria</taxon>
        <taxon>Pseudomonadales</taxon>
        <taxon>Pseudomonadaceae</taxon>
        <taxon>Stutzerimonas</taxon>
    </lineage>
</organism>
<dbReference type="Pfam" id="PF01266">
    <property type="entry name" value="DAO"/>
    <property type="match status" value="1"/>
</dbReference>
<evidence type="ECO:0000256" key="5">
    <source>
        <dbReference type="ARBA" id="ARBA00023002"/>
    </source>
</evidence>
<evidence type="ECO:0000256" key="6">
    <source>
        <dbReference type="RuleBase" id="RU361217"/>
    </source>
</evidence>
<dbReference type="EC" id="1.1.5.3" evidence="6"/>
<dbReference type="Gene3D" id="6.10.250.1890">
    <property type="match status" value="1"/>
</dbReference>
<dbReference type="RefSeq" id="WP_158187875.1">
    <property type="nucleotide sequence ID" value="NZ_CP046902.1"/>
</dbReference>
<evidence type="ECO:0000259" key="7">
    <source>
        <dbReference type="Pfam" id="PF01266"/>
    </source>
</evidence>
<dbReference type="EMBL" id="CP046902">
    <property type="protein sequence ID" value="QGZ30377.1"/>
    <property type="molecule type" value="Genomic_DNA"/>
</dbReference>
<reference evidence="9 10" key="1">
    <citation type="submission" date="2019-12" db="EMBL/GenBank/DDBJ databases">
        <title>Complete genome sequence of Pseudomonas stutzeri.</title>
        <authorList>
            <person name="Lim S.R."/>
            <person name="Kim J.H."/>
        </authorList>
    </citation>
    <scope>NUCLEOTIDE SEQUENCE [LARGE SCALE GENOMIC DNA]</scope>
    <source>
        <strain evidence="9 10">PM101005</strain>
    </source>
</reference>
<name>A0A6I6LNL7_STUST</name>
<dbReference type="SUPFAM" id="SSF51905">
    <property type="entry name" value="FAD/NAD(P)-binding domain"/>
    <property type="match status" value="1"/>
</dbReference>
<dbReference type="AlphaFoldDB" id="A0A6I6LNL7"/>
<dbReference type="PANTHER" id="PTHR11985:SF15">
    <property type="entry name" value="GLYCEROL-3-PHOSPHATE DEHYDROGENASE, MITOCHONDRIAL"/>
    <property type="match status" value="1"/>
</dbReference>
<dbReference type="PROSITE" id="PS00978">
    <property type="entry name" value="FAD_G3PDH_2"/>
    <property type="match status" value="1"/>
</dbReference>
<dbReference type="InterPro" id="IPR036188">
    <property type="entry name" value="FAD/NAD-bd_sf"/>
</dbReference>
<dbReference type="Pfam" id="PF16901">
    <property type="entry name" value="DAO_C"/>
    <property type="match status" value="1"/>
</dbReference>
<evidence type="ECO:0000256" key="1">
    <source>
        <dbReference type="ARBA" id="ARBA00001974"/>
    </source>
</evidence>
<dbReference type="InterPro" id="IPR038299">
    <property type="entry name" value="DAO_C_sf"/>
</dbReference>
<evidence type="ECO:0000256" key="2">
    <source>
        <dbReference type="ARBA" id="ARBA00007330"/>
    </source>
</evidence>
<dbReference type="Gene3D" id="3.50.50.60">
    <property type="entry name" value="FAD/NAD(P)-binding domain"/>
    <property type="match status" value="1"/>
</dbReference>
<dbReference type="Gene3D" id="1.10.8.870">
    <property type="entry name" value="Alpha-glycerophosphate oxidase, cap domain"/>
    <property type="match status" value="1"/>
</dbReference>
<comment type="catalytic activity">
    <reaction evidence="6">
        <text>a quinone + sn-glycerol 3-phosphate = dihydroxyacetone phosphate + a quinol</text>
        <dbReference type="Rhea" id="RHEA:18977"/>
        <dbReference type="ChEBI" id="CHEBI:24646"/>
        <dbReference type="ChEBI" id="CHEBI:57597"/>
        <dbReference type="ChEBI" id="CHEBI:57642"/>
        <dbReference type="ChEBI" id="CHEBI:132124"/>
        <dbReference type="EC" id="1.1.5.3"/>
    </reaction>
</comment>
<evidence type="ECO:0000256" key="3">
    <source>
        <dbReference type="ARBA" id="ARBA00022630"/>
    </source>
</evidence>
<dbReference type="NCBIfam" id="NF008899">
    <property type="entry name" value="PRK12266.1"/>
    <property type="match status" value="1"/>
</dbReference>
<comment type="cofactor">
    <cofactor evidence="1 6">
        <name>FAD</name>
        <dbReference type="ChEBI" id="CHEBI:57692"/>
    </cofactor>
</comment>
<proteinExistence type="inferred from homology"/>
<dbReference type="NCBIfam" id="NF009906">
    <property type="entry name" value="PRK13369.1"/>
    <property type="match status" value="1"/>
</dbReference>
<evidence type="ECO:0000313" key="10">
    <source>
        <dbReference type="Proteomes" id="UP000438983"/>
    </source>
</evidence>
<dbReference type="PANTHER" id="PTHR11985">
    <property type="entry name" value="GLYCEROL-3-PHOSPHATE DEHYDROGENASE"/>
    <property type="match status" value="1"/>
</dbReference>
<keyword evidence="5 6" id="KW-0560">Oxidoreductase</keyword>
<dbReference type="GO" id="GO:0046168">
    <property type="term" value="P:glycerol-3-phosphate catabolic process"/>
    <property type="evidence" value="ECO:0007669"/>
    <property type="project" value="TreeGrafter"/>
</dbReference>
<dbReference type="PROSITE" id="PS00977">
    <property type="entry name" value="FAD_G3PDH_1"/>
    <property type="match status" value="1"/>
</dbReference>
<evidence type="ECO:0000313" key="9">
    <source>
        <dbReference type="EMBL" id="QGZ30377.1"/>
    </source>
</evidence>
<evidence type="ECO:0000256" key="4">
    <source>
        <dbReference type="ARBA" id="ARBA00022827"/>
    </source>
</evidence>
<keyword evidence="3 6" id="KW-0285">Flavoprotein</keyword>